<dbReference type="CDD" id="cd03587">
    <property type="entry name" value="SOCS"/>
    <property type="match status" value="1"/>
</dbReference>
<dbReference type="InterPro" id="IPR036036">
    <property type="entry name" value="SOCS_box-like_dom_sf"/>
</dbReference>
<dbReference type="AlphaFoldDB" id="A0ABD0JBL8"/>
<feature type="repeat" description="ANK" evidence="3">
    <location>
        <begin position="237"/>
        <end position="271"/>
    </location>
</feature>
<evidence type="ECO:0000313" key="6">
    <source>
        <dbReference type="Proteomes" id="UP001519460"/>
    </source>
</evidence>
<sequence length="422" mass="46365">MASEESDTTWLKELIEEIKGGNNDRVAELLRRGRDVNHVEEDTRMTPLCMACQCSNMEAMKLLLEHGADVNMPGPDGQTALHLLCATENRRPEQAELGDLLISNGACVDAADNMGTTPVLLACDAEDHKMVRVLCNAGCNVNMHNYCGESPIKVACKTAELWFFWQSRPETATSGNNEARNMEPGHFPPIMIAKQLLEAGADPQEATLLPAAVQFGAVEVVKEFLQLGMDVNMLDDNQRTPLGCACTSSNVPLSVVQLLLEHGADVNKGGGWRKHKPLIFAYVHNSVDKIRLLLSYGAKLTAEEMSELVSLSLSKSILENPEVVGPNSKELLSWRLLLKTGARPVVQGTLATKVHQLSMCSSYGQISPWIQTLLNPLLSLRDICRIAVRSNLPISVDSHVDQLPLPTGLKNFLMYKEFVSER</sequence>
<feature type="repeat" description="ANK" evidence="3">
    <location>
        <begin position="204"/>
        <end position="236"/>
    </location>
</feature>
<dbReference type="InterPro" id="IPR036770">
    <property type="entry name" value="Ankyrin_rpt-contain_sf"/>
</dbReference>
<dbReference type="PROSITE" id="PS50088">
    <property type="entry name" value="ANK_REPEAT"/>
    <property type="match status" value="5"/>
</dbReference>
<dbReference type="PROSITE" id="PS50297">
    <property type="entry name" value="ANK_REP_REGION"/>
    <property type="match status" value="2"/>
</dbReference>
<dbReference type="Proteomes" id="UP001519460">
    <property type="component" value="Unassembled WGS sequence"/>
</dbReference>
<evidence type="ECO:0000313" key="5">
    <source>
        <dbReference type="EMBL" id="KAK7469489.1"/>
    </source>
</evidence>
<evidence type="ECO:0000256" key="1">
    <source>
        <dbReference type="ARBA" id="ARBA00022737"/>
    </source>
</evidence>
<dbReference type="Pfam" id="PF00023">
    <property type="entry name" value="Ank"/>
    <property type="match status" value="1"/>
</dbReference>
<dbReference type="Gene3D" id="1.25.40.20">
    <property type="entry name" value="Ankyrin repeat-containing domain"/>
    <property type="match status" value="2"/>
</dbReference>
<name>A0ABD0JBL8_9CAEN</name>
<dbReference type="EMBL" id="JACVVK020000516">
    <property type="protein sequence ID" value="KAK7469489.1"/>
    <property type="molecule type" value="Genomic_DNA"/>
</dbReference>
<reference evidence="5 6" key="1">
    <citation type="journal article" date="2023" name="Sci. Data">
        <title>Genome assembly of the Korean intertidal mud-creeper Batillaria attramentaria.</title>
        <authorList>
            <person name="Patra A.K."/>
            <person name="Ho P.T."/>
            <person name="Jun S."/>
            <person name="Lee S.J."/>
            <person name="Kim Y."/>
            <person name="Won Y.J."/>
        </authorList>
    </citation>
    <scope>NUCLEOTIDE SEQUENCE [LARGE SCALE GENOMIC DNA]</scope>
    <source>
        <strain evidence="5">Wonlab-2016</strain>
    </source>
</reference>
<keyword evidence="2 3" id="KW-0040">ANK repeat</keyword>
<keyword evidence="1" id="KW-0677">Repeat</keyword>
<dbReference type="FunFam" id="1.10.750.20:FF:000001">
    <property type="entry name" value="Ankyrin repeat and SOCS box containing 1"/>
    <property type="match status" value="1"/>
</dbReference>
<evidence type="ECO:0000259" key="4">
    <source>
        <dbReference type="PROSITE" id="PS50225"/>
    </source>
</evidence>
<comment type="caution">
    <text evidence="5">The sequence shown here is derived from an EMBL/GenBank/DDBJ whole genome shotgun (WGS) entry which is preliminary data.</text>
</comment>
<evidence type="ECO:0000256" key="2">
    <source>
        <dbReference type="ARBA" id="ARBA00023043"/>
    </source>
</evidence>
<proteinExistence type="predicted"/>
<feature type="repeat" description="ANK" evidence="3">
    <location>
        <begin position="76"/>
        <end position="113"/>
    </location>
</feature>
<feature type="repeat" description="ANK" evidence="3">
    <location>
        <begin position="114"/>
        <end position="146"/>
    </location>
</feature>
<dbReference type="SMART" id="SM00969">
    <property type="entry name" value="SOCS_box"/>
    <property type="match status" value="1"/>
</dbReference>
<dbReference type="InterPro" id="IPR002110">
    <property type="entry name" value="Ankyrin_rpt"/>
</dbReference>
<dbReference type="SUPFAM" id="SSF158235">
    <property type="entry name" value="SOCS box-like"/>
    <property type="match status" value="1"/>
</dbReference>
<keyword evidence="6" id="KW-1185">Reference proteome</keyword>
<dbReference type="Pfam" id="PF07525">
    <property type="entry name" value="SOCS_box"/>
    <property type="match status" value="1"/>
</dbReference>
<gene>
    <name evidence="5" type="ORF">BaRGS_00036510</name>
</gene>
<dbReference type="SUPFAM" id="SSF48403">
    <property type="entry name" value="Ankyrin repeat"/>
    <property type="match status" value="2"/>
</dbReference>
<feature type="repeat" description="ANK" evidence="3">
    <location>
        <begin position="43"/>
        <end position="75"/>
    </location>
</feature>
<evidence type="ECO:0000256" key="3">
    <source>
        <dbReference type="PROSITE-ProRule" id="PRU00023"/>
    </source>
</evidence>
<dbReference type="SMART" id="SM00253">
    <property type="entry name" value="SOCS"/>
    <property type="match status" value="1"/>
</dbReference>
<accession>A0ABD0JBL8</accession>
<dbReference type="SMART" id="SM00248">
    <property type="entry name" value="ANK"/>
    <property type="match status" value="6"/>
</dbReference>
<dbReference type="Pfam" id="PF12796">
    <property type="entry name" value="Ank_2"/>
    <property type="match status" value="2"/>
</dbReference>
<dbReference type="PANTHER" id="PTHR24198:SF165">
    <property type="entry name" value="ANKYRIN REPEAT-CONTAINING PROTEIN-RELATED"/>
    <property type="match status" value="1"/>
</dbReference>
<feature type="domain" description="SOCS box" evidence="4">
    <location>
        <begin position="379"/>
        <end position="419"/>
    </location>
</feature>
<dbReference type="InterPro" id="IPR001496">
    <property type="entry name" value="SOCS_box"/>
</dbReference>
<dbReference type="PANTHER" id="PTHR24198">
    <property type="entry name" value="ANKYRIN REPEAT AND PROTEIN KINASE DOMAIN-CONTAINING PROTEIN"/>
    <property type="match status" value="1"/>
</dbReference>
<organism evidence="5 6">
    <name type="scientific">Batillaria attramentaria</name>
    <dbReference type="NCBI Taxonomy" id="370345"/>
    <lineage>
        <taxon>Eukaryota</taxon>
        <taxon>Metazoa</taxon>
        <taxon>Spiralia</taxon>
        <taxon>Lophotrochozoa</taxon>
        <taxon>Mollusca</taxon>
        <taxon>Gastropoda</taxon>
        <taxon>Caenogastropoda</taxon>
        <taxon>Sorbeoconcha</taxon>
        <taxon>Cerithioidea</taxon>
        <taxon>Batillariidae</taxon>
        <taxon>Batillaria</taxon>
    </lineage>
</organism>
<dbReference type="PROSITE" id="PS50225">
    <property type="entry name" value="SOCS"/>
    <property type="match status" value="1"/>
</dbReference>
<protein>
    <recommendedName>
        <fullName evidence="4">SOCS box domain-containing protein</fullName>
    </recommendedName>
</protein>
<dbReference type="Gene3D" id="1.10.750.20">
    <property type="entry name" value="SOCS box"/>
    <property type="match status" value="1"/>
</dbReference>